<dbReference type="Gene3D" id="3.40.50.1110">
    <property type="entry name" value="SGNH hydrolase"/>
    <property type="match status" value="1"/>
</dbReference>
<reference evidence="2 3" key="1">
    <citation type="submission" date="2017-03" db="EMBL/GenBank/DDBJ databases">
        <title>Genomes of endolithic fungi from Antarctica.</title>
        <authorList>
            <person name="Coleine C."/>
            <person name="Masonjones S."/>
            <person name="Stajich J.E."/>
        </authorList>
    </citation>
    <scope>NUCLEOTIDE SEQUENCE [LARGE SCALE GENOMIC DNA]</scope>
    <source>
        <strain evidence="2 3">CCFEE 6314</strain>
    </source>
</reference>
<dbReference type="SUPFAM" id="SSF52266">
    <property type="entry name" value="SGNH hydrolase"/>
    <property type="match status" value="1"/>
</dbReference>
<name>A0A438NBZ0_EXOME</name>
<dbReference type="EMBL" id="NAJM01000008">
    <property type="protein sequence ID" value="RVX73298.1"/>
    <property type="molecule type" value="Genomic_DNA"/>
</dbReference>
<dbReference type="GO" id="GO:0006629">
    <property type="term" value="P:lipid metabolic process"/>
    <property type="evidence" value="ECO:0007669"/>
    <property type="project" value="TreeGrafter"/>
</dbReference>
<comment type="caution">
    <text evidence="2">The sequence shown here is derived from an EMBL/GenBank/DDBJ whole genome shotgun (WGS) entry which is preliminary data.</text>
</comment>
<dbReference type="PANTHER" id="PTHR37981">
    <property type="entry name" value="LIPASE 2"/>
    <property type="match status" value="1"/>
</dbReference>
<dbReference type="GO" id="GO:0016788">
    <property type="term" value="F:hydrolase activity, acting on ester bonds"/>
    <property type="evidence" value="ECO:0007669"/>
    <property type="project" value="InterPro"/>
</dbReference>
<dbReference type="InterPro" id="IPR037460">
    <property type="entry name" value="SEST-like"/>
</dbReference>
<organism evidence="2 3">
    <name type="scientific">Exophiala mesophila</name>
    <name type="common">Black yeast-like fungus</name>
    <dbReference type="NCBI Taxonomy" id="212818"/>
    <lineage>
        <taxon>Eukaryota</taxon>
        <taxon>Fungi</taxon>
        <taxon>Dikarya</taxon>
        <taxon>Ascomycota</taxon>
        <taxon>Pezizomycotina</taxon>
        <taxon>Eurotiomycetes</taxon>
        <taxon>Chaetothyriomycetidae</taxon>
        <taxon>Chaetothyriales</taxon>
        <taxon>Herpotrichiellaceae</taxon>
        <taxon>Exophiala</taxon>
    </lineage>
</organism>
<gene>
    <name evidence="2" type="ORF">B0A52_02940</name>
</gene>
<dbReference type="Pfam" id="PF13472">
    <property type="entry name" value="Lipase_GDSL_2"/>
    <property type="match status" value="1"/>
</dbReference>
<proteinExistence type="predicted"/>
<dbReference type="Proteomes" id="UP000288859">
    <property type="component" value="Unassembled WGS sequence"/>
</dbReference>
<evidence type="ECO:0000259" key="1">
    <source>
        <dbReference type="Pfam" id="PF13472"/>
    </source>
</evidence>
<protein>
    <recommendedName>
        <fullName evidence="1">SGNH hydrolase-type esterase domain-containing protein</fullName>
    </recommendedName>
</protein>
<dbReference type="CDD" id="cd01823">
    <property type="entry name" value="SEST_like"/>
    <property type="match status" value="1"/>
</dbReference>
<accession>A0A438NBZ0</accession>
<sequence>MKTTHATGGGRLASISARDVKPLLSYAALGDSYAAGGGAGTPEFGTCGRFSDAYPVQIANDTGLDISSHDFRNLACGGTTTNSVLYRQVPWMGNPDLVTITVGGNEISFFAILNACIYHWLPANPCDEEVAGARALIESSSLLDHYSELISATLRHLPPHGLLLITGYAQFFNDQTSLCDHITFSRTRPLDRLTKAKRRALNELVVMLNQVIRSVAETRGATYVDIDRVFQGHRFCEPGISEPDLERQETWFFNLPRTEFGSQPATYDAKQDQQERLAIQTLRAVPNSIGVASFPDLDSARTFHPTGLGHTAMAQSIVQKVLGHRLTSRWVGRVLCD</sequence>
<evidence type="ECO:0000313" key="2">
    <source>
        <dbReference type="EMBL" id="RVX73298.1"/>
    </source>
</evidence>
<evidence type="ECO:0000313" key="3">
    <source>
        <dbReference type="Proteomes" id="UP000288859"/>
    </source>
</evidence>
<dbReference type="InterPro" id="IPR013830">
    <property type="entry name" value="SGNH_hydro"/>
</dbReference>
<dbReference type="AlphaFoldDB" id="A0A438NBZ0"/>
<dbReference type="InterPro" id="IPR036514">
    <property type="entry name" value="SGNH_hydro_sf"/>
</dbReference>
<feature type="domain" description="SGNH hydrolase-type esterase" evidence="1">
    <location>
        <begin position="28"/>
        <end position="234"/>
    </location>
</feature>
<dbReference type="OrthoDB" id="1896086at2759"/>
<dbReference type="PANTHER" id="PTHR37981:SF1">
    <property type="entry name" value="SGNH HYDROLASE-TYPE ESTERASE DOMAIN-CONTAINING PROTEIN"/>
    <property type="match status" value="1"/>
</dbReference>